<evidence type="ECO:0000313" key="3">
    <source>
        <dbReference type="Proteomes" id="UP000095210"/>
    </source>
</evidence>
<evidence type="ECO:0000256" key="1">
    <source>
        <dbReference type="SAM" id="MobiDB-lite"/>
    </source>
</evidence>
<feature type="region of interest" description="Disordered" evidence="1">
    <location>
        <begin position="208"/>
        <end position="238"/>
    </location>
</feature>
<organism evidence="2 3">
    <name type="scientific">Actinoalloteichus hymeniacidonis</name>
    <dbReference type="NCBI Taxonomy" id="340345"/>
    <lineage>
        <taxon>Bacteria</taxon>
        <taxon>Bacillati</taxon>
        <taxon>Actinomycetota</taxon>
        <taxon>Actinomycetes</taxon>
        <taxon>Pseudonocardiales</taxon>
        <taxon>Pseudonocardiaceae</taxon>
        <taxon>Actinoalloteichus</taxon>
    </lineage>
</organism>
<evidence type="ECO:0000313" key="2">
    <source>
        <dbReference type="EMBL" id="AOS64808.1"/>
    </source>
</evidence>
<dbReference type="AlphaFoldDB" id="A0AAC9HSV1"/>
<name>A0AAC9HSV1_9PSEU</name>
<sequence>MALWGVAPIAVAERIGTSIGRATGYAVESVTALISLPLRVVVLLETIEMLVSRVSLVLDATEVLLARARLVVDEAESTLDRTADIVTVAAGTVDDAGRITDTASGVVARAEDATSRARALLAEYEPLARRLAPMATQFVDHLSPKEVEAANRLVDKLPILTEHLLDDILPILGTLDRVGPDIHQLLSVADEVRKAVLGIPGFGFFRRRGGDERHRGESNPESDSNDTEIEQSGSQRDG</sequence>
<dbReference type="RefSeq" id="WP_069851117.1">
    <property type="nucleotide sequence ID" value="NZ_CP014859.1"/>
</dbReference>
<keyword evidence="3" id="KW-1185">Reference proteome</keyword>
<reference evidence="3" key="1">
    <citation type="submission" date="2016-03" db="EMBL/GenBank/DDBJ databases">
        <title>Complete genome sequence of the type strain Actinoalloteichus hymeniacidonis DSM 45092.</title>
        <authorList>
            <person name="Schaffert L."/>
            <person name="Albersmeier A."/>
            <person name="Winkler A."/>
            <person name="Kalinowski J."/>
            <person name="Zotchev S."/>
            <person name="Ruckert C."/>
        </authorList>
    </citation>
    <scope>NUCLEOTIDE SEQUENCE [LARGE SCALE GENOMIC DNA]</scope>
    <source>
        <strain evidence="3">HPA177(T) (DSM 45092(T))</strain>
    </source>
</reference>
<dbReference type="EMBL" id="CP014859">
    <property type="protein sequence ID" value="AOS64808.1"/>
    <property type="molecule type" value="Genomic_DNA"/>
</dbReference>
<evidence type="ECO:0008006" key="4">
    <source>
        <dbReference type="Google" id="ProtNLM"/>
    </source>
</evidence>
<feature type="compositionally biased region" description="Basic and acidic residues" evidence="1">
    <location>
        <begin position="208"/>
        <end position="218"/>
    </location>
</feature>
<accession>A0AAC9HSV1</accession>
<proteinExistence type="predicted"/>
<gene>
    <name evidence="2" type="ORF">TL08_20085</name>
</gene>
<dbReference type="Proteomes" id="UP000095210">
    <property type="component" value="Chromosome"/>
</dbReference>
<protein>
    <recommendedName>
        <fullName evidence="4">Ribulose 1,5-bisphosphate carboxylase large subunit</fullName>
    </recommendedName>
</protein>
<dbReference type="KEGG" id="ahm:TL08_20085"/>